<evidence type="ECO:0000313" key="2">
    <source>
        <dbReference type="EMBL" id="VAW80896.1"/>
    </source>
</evidence>
<feature type="transmembrane region" description="Helical" evidence="1">
    <location>
        <begin position="44"/>
        <end position="66"/>
    </location>
</feature>
<feature type="transmembrane region" description="Helical" evidence="1">
    <location>
        <begin position="72"/>
        <end position="88"/>
    </location>
</feature>
<evidence type="ECO:0000256" key="1">
    <source>
        <dbReference type="SAM" id="Phobius"/>
    </source>
</evidence>
<reference evidence="2" key="1">
    <citation type="submission" date="2018-06" db="EMBL/GenBank/DDBJ databases">
        <authorList>
            <person name="Zhirakovskaya E."/>
        </authorList>
    </citation>
    <scope>NUCLEOTIDE SEQUENCE</scope>
</reference>
<keyword evidence="1" id="KW-0812">Transmembrane</keyword>
<feature type="transmembrane region" description="Helical" evidence="1">
    <location>
        <begin position="124"/>
        <end position="148"/>
    </location>
</feature>
<organism evidence="2">
    <name type="scientific">hydrothermal vent metagenome</name>
    <dbReference type="NCBI Taxonomy" id="652676"/>
    <lineage>
        <taxon>unclassified sequences</taxon>
        <taxon>metagenomes</taxon>
        <taxon>ecological metagenomes</taxon>
    </lineage>
</organism>
<feature type="non-terminal residue" evidence="2">
    <location>
        <position position="155"/>
    </location>
</feature>
<name>A0A3B0ZJL5_9ZZZZ</name>
<feature type="transmembrane region" description="Helical" evidence="1">
    <location>
        <begin position="100"/>
        <end position="118"/>
    </location>
</feature>
<feature type="transmembrane region" description="Helical" evidence="1">
    <location>
        <begin position="6"/>
        <end position="24"/>
    </location>
</feature>
<keyword evidence="1" id="KW-0472">Membrane</keyword>
<accession>A0A3B0ZJL5</accession>
<gene>
    <name evidence="2" type="ORF">MNBD_GAMMA13-990</name>
</gene>
<keyword evidence="1" id="KW-1133">Transmembrane helix</keyword>
<dbReference type="EMBL" id="UOFK01000239">
    <property type="protein sequence ID" value="VAW80896.1"/>
    <property type="molecule type" value="Genomic_DNA"/>
</dbReference>
<protein>
    <submittedName>
        <fullName evidence="2">Uncharacterized protein</fullName>
    </submittedName>
</protein>
<sequence>MDNTAAISYASGAAVFLILSLVLMTGQRDRPHKRALMRASLVSAIWLGITAWLAFNGGPLLLSYLLEPLRDLALLAFIVRMLSAAYTIPVEAKRYFRRTFSMLSSFTLLLTMMVMYRVTAGHPVTISGGIDLLFAGFLVMSIAGLVLVEQLIRNA</sequence>
<dbReference type="AlphaFoldDB" id="A0A3B0ZJL5"/>
<proteinExistence type="predicted"/>